<evidence type="ECO:0000313" key="3">
    <source>
        <dbReference type="Proteomes" id="UP001558652"/>
    </source>
</evidence>
<organism evidence="2 3">
    <name type="scientific">Ranatra chinensis</name>
    <dbReference type="NCBI Taxonomy" id="642074"/>
    <lineage>
        <taxon>Eukaryota</taxon>
        <taxon>Metazoa</taxon>
        <taxon>Ecdysozoa</taxon>
        <taxon>Arthropoda</taxon>
        <taxon>Hexapoda</taxon>
        <taxon>Insecta</taxon>
        <taxon>Pterygota</taxon>
        <taxon>Neoptera</taxon>
        <taxon>Paraneoptera</taxon>
        <taxon>Hemiptera</taxon>
        <taxon>Heteroptera</taxon>
        <taxon>Panheteroptera</taxon>
        <taxon>Nepomorpha</taxon>
        <taxon>Nepidae</taxon>
        <taxon>Ranatrinae</taxon>
        <taxon>Ranatra</taxon>
    </lineage>
</organism>
<feature type="compositionally biased region" description="Acidic residues" evidence="1">
    <location>
        <begin position="157"/>
        <end position="168"/>
    </location>
</feature>
<dbReference type="Proteomes" id="UP001558652">
    <property type="component" value="Unassembled WGS sequence"/>
</dbReference>
<gene>
    <name evidence="2" type="ORF">AAG570_008779</name>
</gene>
<feature type="region of interest" description="Disordered" evidence="1">
    <location>
        <begin position="149"/>
        <end position="190"/>
    </location>
</feature>
<dbReference type="EMBL" id="JBFDAA010000003">
    <property type="protein sequence ID" value="KAL1138717.1"/>
    <property type="molecule type" value="Genomic_DNA"/>
</dbReference>
<protein>
    <submittedName>
        <fullName evidence="2">Uncharacterized protein</fullName>
    </submittedName>
</protein>
<name>A0ABD0Z2K1_9HEMI</name>
<reference evidence="2 3" key="1">
    <citation type="submission" date="2024-07" db="EMBL/GenBank/DDBJ databases">
        <title>Chromosome-level genome assembly of the water stick insect Ranatra chinensis (Heteroptera: Nepidae).</title>
        <authorList>
            <person name="Liu X."/>
        </authorList>
    </citation>
    <scope>NUCLEOTIDE SEQUENCE [LARGE SCALE GENOMIC DNA]</scope>
    <source>
        <strain evidence="2">Cailab_2021Rc</strain>
        <tissue evidence="2">Muscle</tissue>
    </source>
</reference>
<comment type="caution">
    <text evidence="2">The sequence shown here is derived from an EMBL/GenBank/DDBJ whole genome shotgun (WGS) entry which is preliminary data.</text>
</comment>
<proteinExistence type="predicted"/>
<evidence type="ECO:0000256" key="1">
    <source>
        <dbReference type="SAM" id="MobiDB-lite"/>
    </source>
</evidence>
<sequence length="248" mass="28054">MRIAGRFEGDGPVGDVLLNVKEGFAQFTRLVQIMFVARFERVFNCERDAGGDWPIAVHNVAINKIDRQTYTIDADIVSKVFVEAPVSLYQQRNATFEDQSVLVELALGGPWVGFEPYWRITIKLANQSEQLFCVHIVVSIRQIRKREHYAHNSTGAPEEELPTEDAEEGTSSTKVADQKEEHPDFNKTTSGKVDKQKVARALISALLLDWTIWSTLIYKIIELGRGREHLVIDEDRVDELCGVEDPVV</sequence>
<keyword evidence="3" id="KW-1185">Reference proteome</keyword>
<dbReference type="AlphaFoldDB" id="A0ABD0Z2K1"/>
<feature type="compositionally biased region" description="Basic and acidic residues" evidence="1">
    <location>
        <begin position="176"/>
        <end position="185"/>
    </location>
</feature>
<evidence type="ECO:0000313" key="2">
    <source>
        <dbReference type="EMBL" id="KAL1138717.1"/>
    </source>
</evidence>
<accession>A0ABD0Z2K1</accession>